<dbReference type="Pfam" id="PF02113">
    <property type="entry name" value="Peptidase_S13"/>
    <property type="match status" value="1"/>
</dbReference>
<feature type="chain" id="PRO_5020523440" evidence="4">
    <location>
        <begin position="30"/>
        <end position="544"/>
    </location>
</feature>
<dbReference type="Gene3D" id="3.50.80.20">
    <property type="entry name" value="D-Ala-D-Ala carboxypeptidase C, peptidase S13"/>
    <property type="match status" value="1"/>
</dbReference>
<organism evidence="5 6">
    <name type="scientific">Paractinoplanes brasiliensis</name>
    <dbReference type="NCBI Taxonomy" id="52695"/>
    <lineage>
        <taxon>Bacteria</taxon>
        <taxon>Bacillati</taxon>
        <taxon>Actinomycetota</taxon>
        <taxon>Actinomycetes</taxon>
        <taxon>Micromonosporales</taxon>
        <taxon>Micromonosporaceae</taxon>
        <taxon>Paractinoplanes</taxon>
    </lineage>
</organism>
<comment type="caution">
    <text evidence="5">The sequence shown here is derived from an EMBL/GenBank/DDBJ whole genome shotgun (WGS) entry which is preliminary data.</text>
</comment>
<keyword evidence="6" id="KW-1185">Reference proteome</keyword>
<dbReference type="Proteomes" id="UP000294901">
    <property type="component" value="Unassembled WGS sequence"/>
</dbReference>
<dbReference type="SUPFAM" id="SSF56601">
    <property type="entry name" value="beta-lactamase/transpeptidase-like"/>
    <property type="match status" value="1"/>
</dbReference>
<reference evidence="5 6" key="1">
    <citation type="submission" date="2019-03" db="EMBL/GenBank/DDBJ databases">
        <title>Sequencing the genomes of 1000 actinobacteria strains.</title>
        <authorList>
            <person name="Klenk H.-P."/>
        </authorList>
    </citation>
    <scope>NUCLEOTIDE SEQUENCE [LARGE SCALE GENOMIC DNA]</scope>
    <source>
        <strain evidence="5 6">DSM 43805</strain>
    </source>
</reference>
<keyword evidence="5" id="KW-0121">Carboxypeptidase</keyword>
<accession>A0A4R6JA19</accession>
<evidence type="ECO:0000313" key="5">
    <source>
        <dbReference type="EMBL" id="TDO32523.1"/>
    </source>
</evidence>
<evidence type="ECO:0000256" key="2">
    <source>
        <dbReference type="ARBA" id="ARBA00022801"/>
    </source>
</evidence>
<feature type="compositionally biased region" description="Low complexity" evidence="3">
    <location>
        <begin position="42"/>
        <end position="64"/>
    </location>
</feature>
<dbReference type="GO" id="GO:0004185">
    <property type="term" value="F:serine-type carboxypeptidase activity"/>
    <property type="evidence" value="ECO:0007669"/>
    <property type="project" value="InterPro"/>
</dbReference>
<keyword evidence="5" id="KW-0645">Protease</keyword>
<protein>
    <submittedName>
        <fullName evidence="5">D-alanyl-D-alanine carboxypeptidase/D-alanyl-D-alanine-endopeptidase (Penicillin-binding protein 4)</fullName>
    </submittedName>
</protein>
<dbReference type="PRINTS" id="PR00922">
    <property type="entry name" value="DADACBPTASE3"/>
</dbReference>
<dbReference type="EMBL" id="SNWR01000002">
    <property type="protein sequence ID" value="TDO32523.1"/>
    <property type="molecule type" value="Genomic_DNA"/>
</dbReference>
<keyword evidence="4" id="KW-0732">Signal</keyword>
<name>A0A4R6JA19_9ACTN</name>
<keyword evidence="2" id="KW-0378">Hydrolase</keyword>
<evidence type="ECO:0000256" key="1">
    <source>
        <dbReference type="ARBA" id="ARBA00006096"/>
    </source>
</evidence>
<feature type="signal peptide" evidence="4">
    <location>
        <begin position="1"/>
        <end position="29"/>
    </location>
</feature>
<evidence type="ECO:0000256" key="4">
    <source>
        <dbReference type="SAM" id="SignalP"/>
    </source>
</evidence>
<dbReference type="NCBIfam" id="TIGR00666">
    <property type="entry name" value="PBP4"/>
    <property type="match status" value="1"/>
</dbReference>
<gene>
    <name evidence="5" type="ORF">C8E87_7988</name>
</gene>
<dbReference type="Gene3D" id="3.40.710.10">
    <property type="entry name" value="DD-peptidase/beta-lactamase superfamily"/>
    <property type="match status" value="2"/>
</dbReference>
<dbReference type="InterPro" id="IPR000667">
    <property type="entry name" value="Peptidase_S13"/>
</dbReference>
<evidence type="ECO:0000256" key="3">
    <source>
        <dbReference type="SAM" id="MobiDB-lite"/>
    </source>
</evidence>
<comment type="similarity">
    <text evidence="1">Belongs to the peptidase S13 family.</text>
</comment>
<dbReference type="GO" id="GO:0006508">
    <property type="term" value="P:proteolysis"/>
    <property type="evidence" value="ECO:0007669"/>
    <property type="project" value="InterPro"/>
</dbReference>
<feature type="compositionally biased region" description="Pro residues" evidence="3">
    <location>
        <begin position="32"/>
        <end position="41"/>
    </location>
</feature>
<evidence type="ECO:0000313" key="6">
    <source>
        <dbReference type="Proteomes" id="UP000294901"/>
    </source>
</evidence>
<dbReference type="RefSeq" id="WP_133878480.1">
    <property type="nucleotide sequence ID" value="NZ_BOMD01000033.1"/>
</dbReference>
<feature type="region of interest" description="Disordered" evidence="3">
    <location>
        <begin position="30"/>
        <end position="79"/>
    </location>
</feature>
<dbReference type="OrthoDB" id="9802627at2"/>
<dbReference type="PANTHER" id="PTHR30023:SF0">
    <property type="entry name" value="PENICILLIN-SENSITIVE CARBOXYPEPTIDASE A"/>
    <property type="match status" value="1"/>
</dbReference>
<dbReference type="InterPro" id="IPR012338">
    <property type="entry name" value="Beta-lactam/transpept-like"/>
</dbReference>
<dbReference type="AlphaFoldDB" id="A0A4R6JA19"/>
<dbReference type="PANTHER" id="PTHR30023">
    <property type="entry name" value="D-ALANYL-D-ALANINE CARBOXYPEPTIDASE"/>
    <property type="match status" value="1"/>
</dbReference>
<proteinExistence type="inferred from homology"/>
<sequence>MTRVRAAALTITAALTLAAQPTLTPTATAALLPPPAVPGPTPAAAAPSVPAPTPATGRRAALTAQTSHAKAGTDPHPPAGIAEVIDEVLADPALAGSQAGVVVADARTGATLVDRAGARRLLPASNVKLFTSAAALAILGPGRRFVTEVKASGVRRGSSLTGDLHLRGEGDPALSPADLDGLARDVAATGLQVITGNLVADDTSFDSQRLGPDWAWDDETSPGAAPVSALTLAPDEEYLAGTVTVKAVAAPVDNRPARLTVDPPSRQLTVINRTTTVGSAPGIEVTRRHGTDEITVTGRVLRGAAPVTRAVTVREPTVLVADVFRTALRRHGVRVKGLIVAGKATPAEASVLARHRGRPLRELMRPLLKRSNNAMAEQLVKAVGRTAAGAGTWPAGTNAIASYLARLGVDTSTMRLADGSGLSRHNLVPPAAIARFLLAVRSEPWFRLWYDALPLAGHPDPLVGGTLRLRMRDTPAAGNVRAKTGTLTGASALSGYVTSADNRPLVFSVVINNQLSPSVTPLLDRIAVALARRPQGPESAGGAL</sequence>
<dbReference type="GO" id="GO:0000270">
    <property type="term" value="P:peptidoglycan metabolic process"/>
    <property type="evidence" value="ECO:0007669"/>
    <property type="project" value="TreeGrafter"/>
</dbReference>